<dbReference type="PANTHER" id="PTHR45947">
    <property type="entry name" value="SULFOQUINOVOSYL TRANSFERASE SQD2"/>
    <property type="match status" value="1"/>
</dbReference>
<name>A0ABV3G7B5_MICGL</name>
<evidence type="ECO:0000313" key="6">
    <source>
        <dbReference type="Proteomes" id="UP001551675"/>
    </source>
</evidence>
<evidence type="ECO:0000259" key="4">
    <source>
        <dbReference type="Pfam" id="PF13439"/>
    </source>
</evidence>
<keyword evidence="2 5" id="KW-0808">Transferase</keyword>
<gene>
    <name evidence="5" type="ORF">AB0I59_02430</name>
</gene>
<dbReference type="Proteomes" id="UP001551675">
    <property type="component" value="Unassembled WGS sequence"/>
</dbReference>
<dbReference type="EC" id="2.4.-.-" evidence="5"/>
<dbReference type="Pfam" id="PF00534">
    <property type="entry name" value="Glycos_transf_1"/>
    <property type="match status" value="1"/>
</dbReference>
<dbReference type="PANTHER" id="PTHR45947:SF3">
    <property type="entry name" value="SULFOQUINOVOSYL TRANSFERASE SQD2"/>
    <property type="match status" value="1"/>
</dbReference>
<feature type="domain" description="Glycosyltransferase subfamily 4-like N-terminal" evidence="4">
    <location>
        <begin position="52"/>
        <end position="209"/>
    </location>
</feature>
<keyword evidence="6" id="KW-1185">Reference proteome</keyword>
<evidence type="ECO:0000259" key="3">
    <source>
        <dbReference type="Pfam" id="PF00534"/>
    </source>
</evidence>
<evidence type="ECO:0000256" key="1">
    <source>
        <dbReference type="ARBA" id="ARBA00022676"/>
    </source>
</evidence>
<accession>A0ABV3G7B5</accession>
<comment type="caution">
    <text evidence="5">The sequence shown here is derived from an EMBL/GenBank/DDBJ whole genome shotgun (WGS) entry which is preliminary data.</text>
</comment>
<feature type="domain" description="Glycosyl transferase family 1" evidence="3">
    <location>
        <begin position="225"/>
        <end position="365"/>
    </location>
</feature>
<evidence type="ECO:0000256" key="2">
    <source>
        <dbReference type="ARBA" id="ARBA00022679"/>
    </source>
</evidence>
<dbReference type="RefSeq" id="WP_358129233.1">
    <property type="nucleotide sequence ID" value="NZ_JBFALK010000001.1"/>
</dbReference>
<dbReference type="InterPro" id="IPR050194">
    <property type="entry name" value="Glycosyltransferase_grp1"/>
</dbReference>
<dbReference type="CDD" id="cd03801">
    <property type="entry name" value="GT4_PimA-like"/>
    <property type="match status" value="1"/>
</dbReference>
<dbReference type="Gene3D" id="3.40.50.2000">
    <property type="entry name" value="Glycogen Phosphorylase B"/>
    <property type="match status" value="2"/>
</dbReference>
<dbReference type="EMBL" id="JBFALK010000001">
    <property type="protein sequence ID" value="MEV0967466.1"/>
    <property type="molecule type" value="Genomic_DNA"/>
</dbReference>
<proteinExistence type="predicted"/>
<protein>
    <submittedName>
        <fullName evidence="5">Glycosyltransferase family 4 protein</fullName>
        <ecNumber evidence="5">2.4.-.-</ecNumber>
    </submittedName>
</protein>
<evidence type="ECO:0000313" key="5">
    <source>
        <dbReference type="EMBL" id="MEV0967466.1"/>
    </source>
</evidence>
<organism evidence="5 6">
    <name type="scientific">Microtetraspora glauca</name>
    <dbReference type="NCBI Taxonomy" id="1996"/>
    <lineage>
        <taxon>Bacteria</taxon>
        <taxon>Bacillati</taxon>
        <taxon>Actinomycetota</taxon>
        <taxon>Actinomycetes</taxon>
        <taxon>Streptosporangiales</taxon>
        <taxon>Streptosporangiaceae</taxon>
        <taxon>Microtetraspora</taxon>
    </lineage>
</organism>
<dbReference type="Pfam" id="PF13439">
    <property type="entry name" value="Glyco_transf_4"/>
    <property type="match status" value="1"/>
</dbReference>
<dbReference type="SUPFAM" id="SSF53756">
    <property type="entry name" value="UDP-Glycosyltransferase/glycogen phosphorylase"/>
    <property type="match status" value="1"/>
</dbReference>
<dbReference type="InterPro" id="IPR001296">
    <property type="entry name" value="Glyco_trans_1"/>
</dbReference>
<reference evidence="5 6" key="1">
    <citation type="submission" date="2024-06" db="EMBL/GenBank/DDBJ databases">
        <title>The Natural Products Discovery Center: Release of the First 8490 Sequenced Strains for Exploring Actinobacteria Biosynthetic Diversity.</title>
        <authorList>
            <person name="Kalkreuter E."/>
            <person name="Kautsar S.A."/>
            <person name="Yang D."/>
            <person name="Bader C.D."/>
            <person name="Teijaro C.N."/>
            <person name="Fluegel L."/>
            <person name="Davis C.M."/>
            <person name="Simpson J.R."/>
            <person name="Lauterbach L."/>
            <person name="Steele A.D."/>
            <person name="Gui C."/>
            <person name="Meng S."/>
            <person name="Li G."/>
            <person name="Viehrig K."/>
            <person name="Ye F."/>
            <person name="Su P."/>
            <person name="Kiefer A.F."/>
            <person name="Nichols A."/>
            <person name="Cepeda A.J."/>
            <person name="Yan W."/>
            <person name="Fan B."/>
            <person name="Jiang Y."/>
            <person name="Adhikari A."/>
            <person name="Zheng C.-J."/>
            <person name="Schuster L."/>
            <person name="Cowan T.M."/>
            <person name="Smanski M.J."/>
            <person name="Chevrette M.G."/>
            <person name="De Carvalho L.P.S."/>
            <person name="Shen B."/>
        </authorList>
    </citation>
    <scope>NUCLEOTIDE SEQUENCE [LARGE SCALE GENOMIC DNA]</scope>
    <source>
        <strain evidence="5 6">NPDC050100</strain>
    </source>
</reference>
<dbReference type="InterPro" id="IPR028098">
    <property type="entry name" value="Glyco_trans_4-like_N"/>
</dbReference>
<keyword evidence="1 5" id="KW-0328">Glycosyltransferase</keyword>
<sequence>MAQPDTHVHGTPSAHERRIQLHENGTGDSDLSLRGVRVAVLNFREPLQAVAGGAEEYAWQVSRFLVREGAEVHFATSREPGQPAAERRDGIELRRMGNRYLVYLLVPLWLLFRRRSFDVVIDSMNGIPFFAPLVVGRRTAVLSLIHHVHARQFYAFFPRWLAAIGCFIEGPVARRVYRRCPTVTVSDSSKLEIRERLDWAAPINVIPNGASRVRREPVPAAEHGNVSLVFVGRLVGHKRVSRVVELAELLADRWPGIQVHVVGRGPEFEPLAEMVRERALGDRVVLHGFLDDRRKAAVLGSAILHVTASEFEGWGLTVIEAAILGVPTVAYDVPGLRDSVRDSVTGWLVRDGELLADVVDRALKQLSDPTARAEIGAGCRAWAGSFTWERTGAAMTALLLGQLAEHEPRAGARRLVPEPRVSPETI</sequence>
<dbReference type="GO" id="GO:0016757">
    <property type="term" value="F:glycosyltransferase activity"/>
    <property type="evidence" value="ECO:0007669"/>
    <property type="project" value="UniProtKB-KW"/>
</dbReference>